<dbReference type="STRING" id="1125712.HMPREF1316_1167"/>
<evidence type="ECO:0000313" key="2">
    <source>
        <dbReference type="EMBL" id="ERL06378.1"/>
    </source>
</evidence>
<accession>U2TJK7</accession>
<feature type="region of interest" description="Disordered" evidence="1">
    <location>
        <begin position="1"/>
        <end position="41"/>
    </location>
</feature>
<reference evidence="2 3" key="1">
    <citation type="submission" date="2013-08" db="EMBL/GenBank/DDBJ databases">
        <authorList>
            <person name="Durkin A.S."/>
            <person name="Haft D.R."/>
            <person name="McCorrison J."/>
            <person name="Torralba M."/>
            <person name="Gillis M."/>
            <person name="Haft D.H."/>
            <person name="Methe B."/>
            <person name="Sutton G."/>
            <person name="Nelson K.E."/>
        </authorList>
    </citation>
    <scope>NUCLEOTIDE SEQUENCE [LARGE SCALE GENOMIC DNA]</scope>
    <source>
        <strain evidence="2 3">F0195</strain>
    </source>
</reference>
<evidence type="ECO:0000313" key="3">
    <source>
        <dbReference type="Proteomes" id="UP000016638"/>
    </source>
</evidence>
<proteinExistence type="predicted"/>
<gene>
    <name evidence="2" type="ORF">HMPREF1316_1167</name>
</gene>
<organism evidence="2 3">
    <name type="scientific">Olsenella profusa F0195</name>
    <dbReference type="NCBI Taxonomy" id="1125712"/>
    <lineage>
        <taxon>Bacteria</taxon>
        <taxon>Bacillati</taxon>
        <taxon>Actinomycetota</taxon>
        <taxon>Coriobacteriia</taxon>
        <taxon>Coriobacteriales</taxon>
        <taxon>Atopobiaceae</taxon>
        <taxon>Olsenella</taxon>
    </lineage>
</organism>
<sequence length="103" mass="11102">MLGCVPTARWRHPRATKAQDRGPRGRWVAPDSPTNPPCASMSARTWGPFAPMPPSRGSNVALIYRHGCPSRVPGGPPGAQGWELCAPRTPLCRKPVPERGRGV</sequence>
<keyword evidence="3" id="KW-1185">Reference proteome</keyword>
<dbReference type="EMBL" id="AWEZ01000067">
    <property type="protein sequence ID" value="ERL06378.1"/>
    <property type="molecule type" value="Genomic_DNA"/>
</dbReference>
<dbReference type="Proteomes" id="UP000016638">
    <property type="component" value="Unassembled WGS sequence"/>
</dbReference>
<name>U2TJK7_9ACTN</name>
<dbReference type="PATRIC" id="fig|1125712.3.peg.2169"/>
<dbReference type="AlphaFoldDB" id="U2TJK7"/>
<comment type="caution">
    <text evidence="2">The sequence shown here is derived from an EMBL/GenBank/DDBJ whole genome shotgun (WGS) entry which is preliminary data.</text>
</comment>
<protein>
    <submittedName>
        <fullName evidence="2">Uncharacterized protein</fullName>
    </submittedName>
</protein>
<evidence type="ECO:0000256" key="1">
    <source>
        <dbReference type="SAM" id="MobiDB-lite"/>
    </source>
</evidence>